<protein>
    <submittedName>
        <fullName evidence="1">Uncharacterized protein</fullName>
    </submittedName>
</protein>
<comment type="caution">
    <text evidence="1">The sequence shown here is derived from an EMBL/GenBank/DDBJ whole genome shotgun (WGS) entry which is preliminary data.</text>
</comment>
<reference evidence="1" key="2">
    <citation type="submission" date="2020-09" db="EMBL/GenBank/DDBJ databases">
        <authorList>
            <person name="Sun Q."/>
            <person name="Ohkuma M."/>
        </authorList>
    </citation>
    <scope>NUCLEOTIDE SEQUENCE</scope>
    <source>
        <strain evidence="1">JCM 3172</strain>
    </source>
</reference>
<organism evidence="1 2">
    <name type="scientific">Streptomyces purpureus</name>
    <dbReference type="NCBI Taxonomy" id="1951"/>
    <lineage>
        <taxon>Bacteria</taxon>
        <taxon>Bacillati</taxon>
        <taxon>Actinomycetota</taxon>
        <taxon>Actinomycetes</taxon>
        <taxon>Kitasatosporales</taxon>
        <taxon>Streptomycetaceae</taxon>
        <taxon>Streptomyces</taxon>
    </lineage>
</organism>
<reference evidence="1" key="1">
    <citation type="journal article" date="2014" name="Int. J. Syst. Evol. Microbiol.">
        <title>Complete genome sequence of Corynebacterium casei LMG S-19264T (=DSM 44701T), isolated from a smear-ripened cheese.</title>
        <authorList>
            <consortium name="US DOE Joint Genome Institute (JGI-PGF)"/>
            <person name="Walter F."/>
            <person name="Albersmeier A."/>
            <person name="Kalinowski J."/>
            <person name="Ruckert C."/>
        </authorList>
    </citation>
    <scope>NUCLEOTIDE SEQUENCE</scope>
    <source>
        <strain evidence="1">JCM 3172</strain>
    </source>
</reference>
<name>A0A918HFV2_9ACTN</name>
<keyword evidence="2" id="KW-1185">Reference proteome</keyword>
<evidence type="ECO:0000313" key="1">
    <source>
        <dbReference type="EMBL" id="GGT61570.1"/>
    </source>
</evidence>
<proteinExistence type="predicted"/>
<gene>
    <name evidence="1" type="ORF">GCM10014713_63870</name>
</gene>
<evidence type="ECO:0000313" key="2">
    <source>
        <dbReference type="Proteomes" id="UP000619486"/>
    </source>
</evidence>
<dbReference type="AlphaFoldDB" id="A0A918HFV2"/>
<dbReference type="Proteomes" id="UP000619486">
    <property type="component" value="Unassembled WGS sequence"/>
</dbReference>
<sequence>MGSLLKGMTRVPWGDLGGAQGSARDIPGLLSRIAYGDETVARMAIDELSECVCALGFVLGDATAPTVPFLIELAGAPGVPCKAELLDLLESIYRTDQWHVAAAAAGGPRRKGYKDQPGWEVASRAAVLAGRPVIEGLSDAVQPDVAEAAQALLRAFDEDLKFPEV</sequence>
<accession>A0A918HFV2</accession>
<dbReference type="EMBL" id="BMQQ01000039">
    <property type="protein sequence ID" value="GGT61570.1"/>
    <property type="molecule type" value="Genomic_DNA"/>
</dbReference>